<evidence type="ECO:0000313" key="9">
    <source>
        <dbReference type="EMBL" id="CAB4827803.1"/>
    </source>
</evidence>
<evidence type="ECO:0000313" key="10">
    <source>
        <dbReference type="EMBL" id="CAB4879683.1"/>
    </source>
</evidence>
<evidence type="ECO:0000256" key="3">
    <source>
        <dbReference type="ARBA" id="ARBA00022630"/>
    </source>
</evidence>
<dbReference type="InterPro" id="IPR006091">
    <property type="entry name" value="Acyl-CoA_Oxase/DH_mid-dom"/>
</dbReference>
<sequence length="405" mass="45057">MDFALAPEDQKFADELRAWLDSHLPPFLEKEVIDDEARLSGDASQKRRAAWQRELNTDRWAAIHWPEEFGGRAATASQRVLASQIMAEYRTPGMFNTNGLWQIGPMIITWGTDEQKDRWLPSILEADDHWCQGFSEPQAGNDLSNLRTMAILEPDSGDYIVNGQKIWISTAHIAKWGLFLMRTDPTAIERGAKHEGITAFIIDMKTPGIECRPIRDMAGEEMFNEVFFTDARIPANCRLGGEGEGWNVAMGTLGFERVGIAGQLSLLGADLRAMVEVARTVNPDALDDPSIQDRIARCWTEIELARLLSLRALSRIIKGEKPWPEVQFAKLSWSSLAQSLSELAVDMLGPAGALTRGGPDAVDRGKWSRLYSFQRYSSIGGGSTEVQKDIIADRAIKLPGRSRAS</sequence>
<dbReference type="GO" id="GO:0005886">
    <property type="term" value="C:plasma membrane"/>
    <property type="evidence" value="ECO:0007669"/>
    <property type="project" value="TreeGrafter"/>
</dbReference>
<evidence type="ECO:0000259" key="7">
    <source>
        <dbReference type="Pfam" id="PF02770"/>
    </source>
</evidence>
<dbReference type="Pfam" id="PF02770">
    <property type="entry name" value="Acyl-CoA_dh_M"/>
    <property type="match status" value="1"/>
</dbReference>
<dbReference type="SUPFAM" id="SSF56645">
    <property type="entry name" value="Acyl-CoA dehydrogenase NM domain-like"/>
    <property type="match status" value="1"/>
</dbReference>
<dbReference type="InterPro" id="IPR009075">
    <property type="entry name" value="AcylCo_DH/oxidase_C"/>
</dbReference>
<dbReference type="Gene3D" id="1.10.540.10">
    <property type="entry name" value="Acyl-CoA dehydrogenase/oxidase, N-terminal domain"/>
    <property type="match status" value="1"/>
</dbReference>
<evidence type="ECO:0000259" key="8">
    <source>
        <dbReference type="Pfam" id="PF02771"/>
    </source>
</evidence>
<evidence type="ECO:0000256" key="1">
    <source>
        <dbReference type="ARBA" id="ARBA00001974"/>
    </source>
</evidence>
<dbReference type="InterPro" id="IPR052161">
    <property type="entry name" value="Mycobact_Acyl-CoA_DH"/>
</dbReference>
<keyword evidence="5" id="KW-0560">Oxidoreductase</keyword>
<feature type="domain" description="Acyl-CoA oxidase/dehydrogenase middle" evidence="7">
    <location>
        <begin position="131"/>
        <end position="230"/>
    </location>
</feature>
<name>A0A6J7A4U5_9ZZZZ</name>
<dbReference type="PANTHER" id="PTHR43292">
    <property type="entry name" value="ACYL-COA DEHYDROGENASE"/>
    <property type="match status" value="1"/>
</dbReference>
<comment type="similarity">
    <text evidence="2">Belongs to the acyl-CoA dehydrogenase family.</text>
</comment>
<dbReference type="EMBL" id="CAFBLT010000001">
    <property type="protein sequence ID" value="CAB4879683.1"/>
    <property type="molecule type" value="Genomic_DNA"/>
</dbReference>
<keyword evidence="3" id="KW-0285">Flavoprotein</keyword>
<comment type="cofactor">
    <cofactor evidence="1">
        <name>FAD</name>
        <dbReference type="ChEBI" id="CHEBI:57692"/>
    </cofactor>
</comment>
<feature type="domain" description="Acyl-CoA dehydrogenase/oxidase N-terminal" evidence="8">
    <location>
        <begin position="8"/>
        <end position="125"/>
    </location>
</feature>
<protein>
    <submittedName>
        <fullName evidence="9">Unannotated protein</fullName>
    </submittedName>
</protein>
<gene>
    <name evidence="9" type="ORF">UFOPK3164_00882</name>
    <name evidence="10" type="ORF">UFOPK3427_01415</name>
    <name evidence="11" type="ORF">UFOPK4112_00886</name>
</gene>
<dbReference type="InterPro" id="IPR036250">
    <property type="entry name" value="AcylCo_DH-like_C"/>
</dbReference>
<accession>A0A6J7A4U5</accession>
<evidence type="ECO:0000259" key="6">
    <source>
        <dbReference type="Pfam" id="PF00441"/>
    </source>
</evidence>
<keyword evidence="4" id="KW-0274">FAD</keyword>
<dbReference type="Pfam" id="PF02771">
    <property type="entry name" value="Acyl-CoA_dh_N"/>
    <property type="match status" value="1"/>
</dbReference>
<dbReference type="InterPro" id="IPR037069">
    <property type="entry name" value="AcylCoA_DH/ox_N_sf"/>
</dbReference>
<dbReference type="Gene3D" id="1.20.140.10">
    <property type="entry name" value="Butyryl-CoA Dehydrogenase, subunit A, domain 3"/>
    <property type="match status" value="1"/>
</dbReference>
<evidence type="ECO:0000313" key="11">
    <source>
        <dbReference type="EMBL" id="CAB5020510.1"/>
    </source>
</evidence>
<organism evidence="9">
    <name type="scientific">freshwater metagenome</name>
    <dbReference type="NCBI Taxonomy" id="449393"/>
    <lineage>
        <taxon>unclassified sequences</taxon>
        <taxon>metagenomes</taxon>
        <taxon>ecological metagenomes</taxon>
    </lineage>
</organism>
<dbReference type="GO" id="GO:0016627">
    <property type="term" value="F:oxidoreductase activity, acting on the CH-CH group of donors"/>
    <property type="evidence" value="ECO:0007669"/>
    <property type="project" value="InterPro"/>
</dbReference>
<dbReference type="GO" id="GO:0050660">
    <property type="term" value="F:flavin adenine dinucleotide binding"/>
    <property type="evidence" value="ECO:0007669"/>
    <property type="project" value="InterPro"/>
</dbReference>
<dbReference type="InterPro" id="IPR013786">
    <property type="entry name" value="AcylCoA_DH/ox_N"/>
</dbReference>
<dbReference type="InterPro" id="IPR046373">
    <property type="entry name" value="Acyl-CoA_Oxase/DH_mid-dom_sf"/>
</dbReference>
<reference evidence="9" key="1">
    <citation type="submission" date="2020-05" db="EMBL/GenBank/DDBJ databases">
        <authorList>
            <person name="Chiriac C."/>
            <person name="Salcher M."/>
            <person name="Ghai R."/>
            <person name="Kavagutti S V."/>
        </authorList>
    </citation>
    <scope>NUCLEOTIDE SEQUENCE</scope>
</reference>
<evidence type="ECO:0000256" key="4">
    <source>
        <dbReference type="ARBA" id="ARBA00022827"/>
    </source>
</evidence>
<proteinExistence type="inferred from homology"/>
<evidence type="ECO:0000256" key="2">
    <source>
        <dbReference type="ARBA" id="ARBA00009347"/>
    </source>
</evidence>
<dbReference type="Pfam" id="PF00441">
    <property type="entry name" value="Acyl-CoA_dh_1"/>
    <property type="match status" value="1"/>
</dbReference>
<dbReference type="EMBL" id="CAFBPM010000007">
    <property type="protein sequence ID" value="CAB5020510.1"/>
    <property type="molecule type" value="Genomic_DNA"/>
</dbReference>
<dbReference type="EMBL" id="CAFABE010000034">
    <property type="protein sequence ID" value="CAB4827803.1"/>
    <property type="molecule type" value="Genomic_DNA"/>
</dbReference>
<dbReference type="InterPro" id="IPR009100">
    <property type="entry name" value="AcylCoA_DH/oxidase_NM_dom_sf"/>
</dbReference>
<feature type="domain" description="Acyl-CoA dehydrogenase/oxidase C-terminal" evidence="6">
    <location>
        <begin position="243"/>
        <end position="395"/>
    </location>
</feature>
<dbReference type="FunFam" id="2.40.110.10:FF:000011">
    <property type="entry name" value="Acyl-CoA dehydrogenase FadE34"/>
    <property type="match status" value="1"/>
</dbReference>
<dbReference type="SUPFAM" id="SSF47203">
    <property type="entry name" value="Acyl-CoA dehydrogenase C-terminal domain-like"/>
    <property type="match status" value="1"/>
</dbReference>
<dbReference type="PANTHER" id="PTHR43292:SF4">
    <property type="entry name" value="ACYL-COA DEHYDROGENASE FADE34"/>
    <property type="match status" value="1"/>
</dbReference>
<evidence type="ECO:0000256" key="5">
    <source>
        <dbReference type="ARBA" id="ARBA00023002"/>
    </source>
</evidence>
<dbReference type="Gene3D" id="2.40.110.10">
    <property type="entry name" value="Butyryl-CoA Dehydrogenase, subunit A, domain 2"/>
    <property type="match status" value="1"/>
</dbReference>
<dbReference type="AlphaFoldDB" id="A0A6J7A4U5"/>